<dbReference type="PANTHER" id="PTHR33514">
    <property type="entry name" value="PROTEIN ABCI12, CHLOROPLASTIC"/>
    <property type="match status" value="1"/>
</dbReference>
<dbReference type="EMBL" id="JBHTIU010000108">
    <property type="protein sequence ID" value="MFD0872404.1"/>
    <property type="molecule type" value="Genomic_DNA"/>
</dbReference>
<sequence length="261" mass="29565">MVLQSINPGIKVAAVLLCVCLLALVFDPLTPLLFLSWTIGITFIFGRVPAKKWLLFFSPFLIVALGYIWTAILFAKVPEGGTETILLRLGWLEVTQEALIRGASLAARMLSFAALSLMFVFTTDSTRLMLSLMQQFKLSPKLAYSIMAGYRFLPLFREELQILQNAHRVRGINRSGGFRGKLKQIRRYVIPLLASAIRKAERTAVAMESKGFTGSRDRTFYQKVKVQPRDWMFLGSMLAVLLLSFYISWRLGLLQWYAGQL</sequence>
<evidence type="ECO:0000313" key="7">
    <source>
        <dbReference type="Proteomes" id="UP001597120"/>
    </source>
</evidence>
<dbReference type="Pfam" id="PF02361">
    <property type="entry name" value="CbiQ"/>
    <property type="match status" value="1"/>
</dbReference>
<dbReference type="RefSeq" id="WP_379291765.1">
    <property type="nucleotide sequence ID" value="NZ_JBHTIU010000108.1"/>
</dbReference>
<evidence type="ECO:0000313" key="6">
    <source>
        <dbReference type="EMBL" id="MFD0872404.1"/>
    </source>
</evidence>
<feature type="transmembrane region" description="Helical" evidence="5">
    <location>
        <begin position="53"/>
        <end position="78"/>
    </location>
</feature>
<dbReference type="Proteomes" id="UP001597120">
    <property type="component" value="Unassembled WGS sequence"/>
</dbReference>
<dbReference type="CDD" id="cd16914">
    <property type="entry name" value="EcfT"/>
    <property type="match status" value="1"/>
</dbReference>
<organism evidence="6 7">
    <name type="scientific">Paenibacillus residui</name>
    <dbReference type="NCBI Taxonomy" id="629724"/>
    <lineage>
        <taxon>Bacteria</taxon>
        <taxon>Bacillati</taxon>
        <taxon>Bacillota</taxon>
        <taxon>Bacilli</taxon>
        <taxon>Bacillales</taxon>
        <taxon>Paenibacillaceae</taxon>
        <taxon>Paenibacillus</taxon>
    </lineage>
</organism>
<keyword evidence="2 5" id="KW-0812">Transmembrane</keyword>
<dbReference type="InterPro" id="IPR003339">
    <property type="entry name" value="ABC/ECF_trnsptr_transmembrane"/>
</dbReference>
<keyword evidence="7" id="KW-1185">Reference proteome</keyword>
<feature type="transmembrane region" description="Helical" evidence="5">
    <location>
        <begin position="98"/>
        <end position="121"/>
    </location>
</feature>
<dbReference type="PANTHER" id="PTHR33514:SF13">
    <property type="entry name" value="PROTEIN ABCI12, CHLOROPLASTIC"/>
    <property type="match status" value="1"/>
</dbReference>
<gene>
    <name evidence="6" type="ORF">ACFQ03_25095</name>
</gene>
<reference evidence="7" key="1">
    <citation type="journal article" date="2019" name="Int. J. Syst. Evol. Microbiol.">
        <title>The Global Catalogue of Microorganisms (GCM) 10K type strain sequencing project: providing services to taxonomists for standard genome sequencing and annotation.</title>
        <authorList>
            <consortium name="The Broad Institute Genomics Platform"/>
            <consortium name="The Broad Institute Genome Sequencing Center for Infectious Disease"/>
            <person name="Wu L."/>
            <person name="Ma J."/>
        </authorList>
    </citation>
    <scope>NUCLEOTIDE SEQUENCE [LARGE SCALE GENOMIC DNA]</scope>
    <source>
        <strain evidence="7">CCUG 57263</strain>
    </source>
</reference>
<feature type="transmembrane region" description="Helical" evidence="5">
    <location>
        <begin position="231"/>
        <end position="249"/>
    </location>
</feature>
<evidence type="ECO:0000256" key="3">
    <source>
        <dbReference type="ARBA" id="ARBA00022989"/>
    </source>
</evidence>
<evidence type="ECO:0000256" key="2">
    <source>
        <dbReference type="ARBA" id="ARBA00022692"/>
    </source>
</evidence>
<evidence type="ECO:0000256" key="1">
    <source>
        <dbReference type="ARBA" id="ARBA00004141"/>
    </source>
</evidence>
<proteinExistence type="predicted"/>
<accession>A0ABW3DJE9</accession>
<evidence type="ECO:0000256" key="4">
    <source>
        <dbReference type="ARBA" id="ARBA00023136"/>
    </source>
</evidence>
<evidence type="ECO:0000256" key="5">
    <source>
        <dbReference type="SAM" id="Phobius"/>
    </source>
</evidence>
<feature type="transmembrane region" description="Helical" evidence="5">
    <location>
        <begin position="12"/>
        <end position="41"/>
    </location>
</feature>
<keyword evidence="3 5" id="KW-1133">Transmembrane helix</keyword>
<keyword evidence="4 5" id="KW-0472">Membrane</keyword>
<protein>
    <submittedName>
        <fullName evidence="6">Energy-coupling factor transporter transmembrane component T family protein</fullName>
    </submittedName>
</protein>
<comment type="caution">
    <text evidence="6">The sequence shown here is derived from an EMBL/GenBank/DDBJ whole genome shotgun (WGS) entry which is preliminary data.</text>
</comment>
<name>A0ABW3DJE9_9BACL</name>
<comment type="subcellular location">
    <subcellularLocation>
        <location evidence="1">Membrane</location>
        <topology evidence="1">Multi-pass membrane protein</topology>
    </subcellularLocation>
</comment>